<keyword evidence="1" id="KW-0472">Membrane</keyword>
<evidence type="ECO:0000313" key="3">
    <source>
        <dbReference type="Proteomes" id="UP001162881"/>
    </source>
</evidence>
<dbReference type="Proteomes" id="UP001162881">
    <property type="component" value="Unassembled WGS sequence"/>
</dbReference>
<keyword evidence="1" id="KW-1133">Transmembrane helix</keyword>
<keyword evidence="1" id="KW-0812">Transmembrane</keyword>
<dbReference type="RefSeq" id="WP_244023430.1">
    <property type="nucleotide sequence ID" value="NZ_JALHLF010000110.1"/>
</dbReference>
<proteinExistence type="predicted"/>
<gene>
    <name evidence="2" type="ORF">MTR62_17750</name>
</gene>
<evidence type="ECO:0000256" key="1">
    <source>
        <dbReference type="SAM" id="Phobius"/>
    </source>
</evidence>
<feature type="transmembrane region" description="Helical" evidence="1">
    <location>
        <begin position="16"/>
        <end position="36"/>
    </location>
</feature>
<protein>
    <submittedName>
        <fullName evidence="2">Uncharacterized protein</fullName>
    </submittedName>
</protein>
<name>A0ABT0BHL3_9SPHN</name>
<evidence type="ECO:0000313" key="2">
    <source>
        <dbReference type="EMBL" id="MCJ2184520.1"/>
    </source>
</evidence>
<dbReference type="PROSITE" id="PS51257">
    <property type="entry name" value="PROKAR_LIPOPROTEIN"/>
    <property type="match status" value="1"/>
</dbReference>
<comment type="caution">
    <text evidence="2">The sequence shown here is derived from an EMBL/GenBank/DDBJ whole genome shotgun (WGS) entry which is preliminary data.</text>
</comment>
<dbReference type="EMBL" id="JALHLF010000110">
    <property type="protein sequence ID" value="MCJ2184520.1"/>
    <property type="molecule type" value="Genomic_DNA"/>
</dbReference>
<keyword evidence="3" id="KW-1185">Reference proteome</keyword>
<organism evidence="2 3">
    <name type="scientific">Novosphingobium organovorum</name>
    <dbReference type="NCBI Taxonomy" id="2930092"/>
    <lineage>
        <taxon>Bacteria</taxon>
        <taxon>Pseudomonadati</taxon>
        <taxon>Pseudomonadota</taxon>
        <taxon>Alphaproteobacteria</taxon>
        <taxon>Sphingomonadales</taxon>
        <taxon>Sphingomonadaceae</taxon>
        <taxon>Novosphingobium</taxon>
    </lineage>
</organism>
<sequence>MRQFSEAESATERENLIGNFLLFGFGCAVLAFFVTVDRVDWLSIRPATGSSAAMAQAASPAASIAKGADQKR</sequence>
<accession>A0ABT0BHL3</accession>
<reference evidence="2" key="1">
    <citation type="submission" date="2022-03" db="EMBL/GenBank/DDBJ databases">
        <title>Identification of a novel bacterium isolated from mangrove sediments.</title>
        <authorList>
            <person name="Pan X."/>
        </authorList>
    </citation>
    <scope>NUCLEOTIDE SEQUENCE</scope>
    <source>
        <strain evidence="2">B1949</strain>
    </source>
</reference>